<protein>
    <recommendedName>
        <fullName evidence="2">RNA 2',3'-cyclic phosphodiesterase</fullName>
        <shortName evidence="2">RNA 2',3'-CPDase</shortName>
        <ecNumber evidence="2">3.1.4.58</ecNumber>
    </recommendedName>
</protein>
<dbReference type="EMBL" id="JBHUCX010000092">
    <property type="protein sequence ID" value="MFD1677525.1"/>
    <property type="molecule type" value="Genomic_DNA"/>
</dbReference>
<name>A0ABW4JPT5_9BACL</name>
<organism evidence="3 4">
    <name type="scientific">Alicyclobacillus fodiniaquatilis</name>
    <dbReference type="NCBI Taxonomy" id="1661150"/>
    <lineage>
        <taxon>Bacteria</taxon>
        <taxon>Bacillati</taxon>
        <taxon>Bacillota</taxon>
        <taxon>Bacilli</taxon>
        <taxon>Bacillales</taxon>
        <taxon>Alicyclobacillaceae</taxon>
        <taxon>Alicyclobacillus</taxon>
    </lineage>
</organism>
<dbReference type="InterPro" id="IPR009097">
    <property type="entry name" value="Cyclic_Pdiesterase"/>
</dbReference>
<evidence type="ECO:0000313" key="4">
    <source>
        <dbReference type="Proteomes" id="UP001597079"/>
    </source>
</evidence>
<dbReference type="InterPro" id="IPR004175">
    <property type="entry name" value="RNA_CPDase"/>
</dbReference>
<gene>
    <name evidence="3" type="primary">thpR</name>
    <name evidence="3" type="ORF">ACFSB2_22960</name>
</gene>
<dbReference type="SUPFAM" id="SSF55144">
    <property type="entry name" value="LigT-like"/>
    <property type="match status" value="1"/>
</dbReference>
<evidence type="ECO:0000256" key="1">
    <source>
        <dbReference type="ARBA" id="ARBA00022801"/>
    </source>
</evidence>
<dbReference type="Proteomes" id="UP001597079">
    <property type="component" value="Unassembled WGS sequence"/>
</dbReference>
<dbReference type="Pfam" id="PF13563">
    <property type="entry name" value="2_5_RNA_ligase2"/>
    <property type="match status" value="1"/>
</dbReference>
<sequence length="208" mass="24168">MRRAFYKFFGEGRVYLTRLFYGLELPQEWKDALRALQTALKAKQVQANAWNNPDLLHMTVLFLGQMEEESLTNVVAAGEKAVQDCRPFQLTTGSLGQFSRNKVFWLGLDKQHSDWQALNHLHQQVKAAILAQLPLDLDEKRYRPHITLARKLQQHVDVDRLALPEPLTATFTDLCLFESTRIDGQLCYPIRHRFAFTSHADEEMPMKW</sequence>
<dbReference type="PANTHER" id="PTHR35561">
    <property type="entry name" value="RNA 2',3'-CYCLIC PHOSPHODIESTERASE"/>
    <property type="match status" value="1"/>
</dbReference>
<comment type="caution">
    <text evidence="3">The sequence shown here is derived from an EMBL/GenBank/DDBJ whole genome shotgun (WGS) entry which is preliminary data.</text>
</comment>
<feature type="short sequence motif" description="HXTX 1" evidence="2">
    <location>
        <begin position="57"/>
        <end position="60"/>
    </location>
</feature>
<dbReference type="RefSeq" id="WP_377945415.1">
    <property type="nucleotide sequence ID" value="NZ_JBHUCX010000092.1"/>
</dbReference>
<dbReference type="Gene3D" id="3.90.1140.10">
    <property type="entry name" value="Cyclic phosphodiesterase"/>
    <property type="match status" value="1"/>
</dbReference>
<comment type="similarity">
    <text evidence="2">Belongs to the 2H phosphoesterase superfamily. ThpR family.</text>
</comment>
<keyword evidence="1 2" id="KW-0378">Hydrolase</keyword>
<proteinExistence type="inferred from homology"/>
<dbReference type="NCBIfam" id="TIGR02258">
    <property type="entry name" value="2_5_ligase"/>
    <property type="match status" value="1"/>
</dbReference>
<comment type="catalytic activity">
    <reaction evidence="2">
        <text>a 3'-end 2',3'-cyclophospho-ribonucleotide-RNA + H2O = a 3'-end 2'-phospho-ribonucleotide-RNA + H(+)</text>
        <dbReference type="Rhea" id="RHEA:11828"/>
        <dbReference type="Rhea" id="RHEA-COMP:10464"/>
        <dbReference type="Rhea" id="RHEA-COMP:17353"/>
        <dbReference type="ChEBI" id="CHEBI:15377"/>
        <dbReference type="ChEBI" id="CHEBI:15378"/>
        <dbReference type="ChEBI" id="CHEBI:83064"/>
        <dbReference type="ChEBI" id="CHEBI:173113"/>
        <dbReference type="EC" id="3.1.4.58"/>
    </reaction>
</comment>
<accession>A0ABW4JPT5</accession>
<feature type="active site" description="Proton acceptor" evidence="2">
    <location>
        <position position="145"/>
    </location>
</feature>
<comment type="function">
    <text evidence="2">Hydrolyzes RNA 2',3'-cyclic phosphodiester to an RNA 2'-phosphomonoester.</text>
</comment>
<evidence type="ECO:0000313" key="3">
    <source>
        <dbReference type="EMBL" id="MFD1677525.1"/>
    </source>
</evidence>
<reference evidence="4" key="1">
    <citation type="journal article" date="2019" name="Int. J. Syst. Evol. Microbiol.">
        <title>The Global Catalogue of Microorganisms (GCM) 10K type strain sequencing project: providing services to taxonomists for standard genome sequencing and annotation.</title>
        <authorList>
            <consortium name="The Broad Institute Genomics Platform"/>
            <consortium name="The Broad Institute Genome Sequencing Center for Infectious Disease"/>
            <person name="Wu L."/>
            <person name="Ma J."/>
        </authorList>
    </citation>
    <scope>NUCLEOTIDE SEQUENCE [LARGE SCALE GENOMIC DNA]</scope>
    <source>
        <strain evidence="4">CGMCC 1.12286</strain>
    </source>
</reference>
<evidence type="ECO:0000256" key="2">
    <source>
        <dbReference type="HAMAP-Rule" id="MF_01940"/>
    </source>
</evidence>
<dbReference type="EC" id="3.1.4.58" evidence="2"/>
<keyword evidence="4" id="KW-1185">Reference proteome</keyword>
<dbReference type="HAMAP" id="MF_01940">
    <property type="entry name" value="RNA_CPDase"/>
    <property type="match status" value="1"/>
</dbReference>
<dbReference type="PANTHER" id="PTHR35561:SF1">
    <property type="entry name" value="RNA 2',3'-CYCLIC PHOSPHODIESTERASE"/>
    <property type="match status" value="1"/>
</dbReference>
<feature type="short sequence motif" description="HXTX 2" evidence="2">
    <location>
        <begin position="145"/>
        <end position="148"/>
    </location>
</feature>
<feature type="active site" description="Proton donor" evidence="2">
    <location>
        <position position="57"/>
    </location>
</feature>